<evidence type="ECO:0000256" key="1">
    <source>
        <dbReference type="ARBA" id="ARBA00022801"/>
    </source>
</evidence>
<evidence type="ECO:0000256" key="3">
    <source>
        <dbReference type="PIRSR" id="PIRSR000894-2"/>
    </source>
</evidence>
<dbReference type="GO" id="GO:0003993">
    <property type="term" value="F:acid phosphatase activity"/>
    <property type="evidence" value="ECO:0007669"/>
    <property type="project" value="TreeGrafter"/>
</dbReference>
<dbReference type="PANTHER" id="PTHR20963:SF14">
    <property type="entry name" value="ACID PHOSPHATASE, PUTATIVE-RELATED"/>
    <property type="match status" value="1"/>
</dbReference>
<accession>A0A316UZL8</accession>
<proteinExistence type="predicted"/>
<dbReference type="AlphaFoldDB" id="A0A316UZL8"/>
<evidence type="ECO:0000256" key="2">
    <source>
        <dbReference type="ARBA" id="ARBA00023180"/>
    </source>
</evidence>
<dbReference type="CDD" id="cd07061">
    <property type="entry name" value="HP_HAP_like"/>
    <property type="match status" value="1"/>
</dbReference>
<dbReference type="PIRSF" id="PIRSF000894">
    <property type="entry name" value="Acid_phosphatase"/>
    <property type="match status" value="1"/>
</dbReference>
<name>A0A316UZL8_9BASI</name>
<feature type="chain" id="PRO_5016432733" evidence="5">
    <location>
        <begin position="19"/>
        <end position="500"/>
    </location>
</feature>
<dbReference type="GO" id="GO:0009277">
    <property type="term" value="C:fungal-type cell wall"/>
    <property type="evidence" value="ECO:0007669"/>
    <property type="project" value="TreeGrafter"/>
</dbReference>
<keyword evidence="2" id="KW-0325">Glycoprotein</keyword>
<dbReference type="InterPro" id="IPR016274">
    <property type="entry name" value="Histidine_acid_Pase_euk"/>
</dbReference>
<feature type="compositionally biased region" description="Basic and acidic residues" evidence="4">
    <location>
        <begin position="349"/>
        <end position="360"/>
    </location>
</feature>
<dbReference type="SUPFAM" id="SSF53254">
    <property type="entry name" value="Phosphoglycerate mutase-like"/>
    <property type="match status" value="1"/>
</dbReference>
<keyword evidence="3" id="KW-1015">Disulfide bond</keyword>
<dbReference type="OrthoDB" id="6509975at2759"/>
<keyword evidence="1" id="KW-0378">Hydrolase</keyword>
<dbReference type="Pfam" id="PF00328">
    <property type="entry name" value="His_Phos_2"/>
    <property type="match status" value="1"/>
</dbReference>
<dbReference type="Proteomes" id="UP000245884">
    <property type="component" value="Unassembled WGS sequence"/>
</dbReference>
<feature type="region of interest" description="Disordered" evidence="4">
    <location>
        <begin position="349"/>
        <end position="368"/>
    </location>
</feature>
<sequence length="500" mass="55796">MLVFGVISSILAASGAIAAPRQAPFSFSAPSPQWDPQEHMSGIARYHDAPGADVRPPPGCHVSASAYLIRHTAIGGNDEEWDEYMKGFVEKVTTYQDAKGSFKGAGPLAFLKNWKSVVTEDTIEQVTEPGKKDAFEFGKQMRKLYPDLFPPKDLGTSKKRKGPKEPKVAFKVWTASSERDIDTSKAFIRGCFPKRHEGDGGEGDGKYVQLVEVPNKDPSWQGSLTPHKICPAWTKEAGKPAARTWLSHYGPAPLARFKALMPDFDWQLDDIIAMQMMCGYEETIQGRGTSHFCKQGLFTEEDFRSFGYFFDLFYNDVVGYNSPMAPYMGTPWLNVSAHNILSADAPKHPHFEASKKKDGNLPDPDNPPDSTHTQRIFVYFTHREEPPVALVALGIWNQTALGGLPTDRMPPRDQYVWQTSHVLPFLGHVALQRLDCGDHSEREGTYVRVVVNGAAQKLPRAELTDGPGNSCQIERFQSYVQERVDQYADFEGACRKEDSE</sequence>
<evidence type="ECO:0000256" key="5">
    <source>
        <dbReference type="SAM" id="SignalP"/>
    </source>
</evidence>
<dbReference type="PANTHER" id="PTHR20963">
    <property type="entry name" value="MULTIPLE INOSITOL POLYPHOSPHATE PHOSPHATASE-RELATED"/>
    <property type="match status" value="1"/>
</dbReference>
<dbReference type="Gene3D" id="3.40.50.1240">
    <property type="entry name" value="Phosphoglycerate mutase-like"/>
    <property type="match status" value="1"/>
</dbReference>
<dbReference type="GeneID" id="37030773"/>
<evidence type="ECO:0000313" key="6">
    <source>
        <dbReference type="EMBL" id="PWN30208.1"/>
    </source>
</evidence>
<protein>
    <submittedName>
        <fullName evidence="6">Phosphoglycerate mutase-like protein</fullName>
    </submittedName>
</protein>
<keyword evidence="5" id="KW-0732">Signal</keyword>
<dbReference type="InterPro" id="IPR029033">
    <property type="entry name" value="His_PPase_superfam"/>
</dbReference>
<dbReference type="STRING" id="1569628.A0A316UZL8"/>
<keyword evidence="7" id="KW-1185">Reference proteome</keyword>
<gene>
    <name evidence="6" type="ORF">BDZ90DRAFT_276690</name>
</gene>
<feature type="signal peptide" evidence="5">
    <location>
        <begin position="1"/>
        <end position="18"/>
    </location>
</feature>
<organism evidence="6 7">
    <name type="scientific">Jaminaea rosea</name>
    <dbReference type="NCBI Taxonomy" id="1569628"/>
    <lineage>
        <taxon>Eukaryota</taxon>
        <taxon>Fungi</taxon>
        <taxon>Dikarya</taxon>
        <taxon>Basidiomycota</taxon>
        <taxon>Ustilaginomycotina</taxon>
        <taxon>Exobasidiomycetes</taxon>
        <taxon>Microstromatales</taxon>
        <taxon>Microstromatales incertae sedis</taxon>
        <taxon>Jaminaea</taxon>
    </lineage>
</organism>
<reference evidence="6 7" key="1">
    <citation type="journal article" date="2018" name="Mol. Biol. Evol.">
        <title>Broad Genomic Sampling Reveals a Smut Pathogenic Ancestry of the Fungal Clade Ustilaginomycotina.</title>
        <authorList>
            <person name="Kijpornyongpan T."/>
            <person name="Mondo S.J."/>
            <person name="Barry K."/>
            <person name="Sandor L."/>
            <person name="Lee J."/>
            <person name="Lipzen A."/>
            <person name="Pangilinan J."/>
            <person name="LaButti K."/>
            <person name="Hainaut M."/>
            <person name="Henrissat B."/>
            <person name="Grigoriev I.V."/>
            <person name="Spatafora J.W."/>
            <person name="Aime M.C."/>
        </authorList>
    </citation>
    <scope>NUCLEOTIDE SEQUENCE [LARGE SCALE GENOMIC DNA]</scope>
    <source>
        <strain evidence="6 7">MCA 5214</strain>
    </source>
</reference>
<dbReference type="InterPro" id="IPR000560">
    <property type="entry name" value="His_Pase_clade-2"/>
</dbReference>
<evidence type="ECO:0000313" key="7">
    <source>
        <dbReference type="Proteomes" id="UP000245884"/>
    </source>
</evidence>
<feature type="disulfide bond" evidence="3">
    <location>
        <begin position="278"/>
        <end position="293"/>
    </location>
</feature>
<dbReference type="RefSeq" id="XP_025364820.1">
    <property type="nucleotide sequence ID" value="XM_025508950.1"/>
</dbReference>
<dbReference type="EMBL" id="KZ819662">
    <property type="protein sequence ID" value="PWN30208.1"/>
    <property type="molecule type" value="Genomic_DNA"/>
</dbReference>
<evidence type="ECO:0000256" key="4">
    <source>
        <dbReference type="SAM" id="MobiDB-lite"/>
    </source>
</evidence>